<evidence type="ECO:0000256" key="7">
    <source>
        <dbReference type="RuleBase" id="RU003653"/>
    </source>
</evidence>
<feature type="domain" description="Peptidase M24" evidence="8">
    <location>
        <begin position="12"/>
        <end position="240"/>
    </location>
</feature>
<evidence type="ECO:0000259" key="8">
    <source>
        <dbReference type="Pfam" id="PF00557"/>
    </source>
</evidence>
<dbReference type="EMBL" id="JAGKSB010000014">
    <property type="protein sequence ID" value="MBP3944228.1"/>
    <property type="molecule type" value="Genomic_DNA"/>
</dbReference>
<keyword evidence="2 6" id="KW-0031">Aminopeptidase</keyword>
<comment type="function">
    <text evidence="1 6">Removes the N-terminal methionine from nascent proteins. The N-terminal methionine is often cleaved when the second residue in the primary sequence is small and uncharged (Met-Ala-, Cys, Gly, Pro, Ser, Thr, or Val). Requires deformylation of the N(alpha)-formylated initiator methionine before it can be hydrolyzed.</text>
</comment>
<dbReference type="RefSeq" id="WP_353547734.1">
    <property type="nucleotide sequence ID" value="NZ_JAGKSB010000014.1"/>
</dbReference>
<gene>
    <name evidence="6 9" type="primary">map</name>
    <name evidence="9" type="ORF">J5U18_11800</name>
</gene>
<dbReference type="GO" id="GO:0070006">
    <property type="term" value="F:metalloaminopeptidase activity"/>
    <property type="evidence" value="ECO:0007669"/>
    <property type="project" value="UniProtKB-UniRule"/>
</dbReference>
<evidence type="ECO:0000256" key="1">
    <source>
        <dbReference type="ARBA" id="ARBA00002521"/>
    </source>
</evidence>
<dbReference type="NCBIfam" id="TIGR00500">
    <property type="entry name" value="met_pdase_I"/>
    <property type="match status" value="1"/>
</dbReference>
<proteinExistence type="inferred from homology"/>
<name>A0A8T4HFW2_9SPHI</name>
<evidence type="ECO:0000256" key="5">
    <source>
        <dbReference type="ARBA" id="ARBA00022801"/>
    </source>
</evidence>
<evidence type="ECO:0000256" key="2">
    <source>
        <dbReference type="ARBA" id="ARBA00022438"/>
    </source>
</evidence>
<dbReference type="Pfam" id="PF00557">
    <property type="entry name" value="Peptidase_M24"/>
    <property type="match status" value="1"/>
</dbReference>
<dbReference type="GO" id="GO:0006508">
    <property type="term" value="P:proteolysis"/>
    <property type="evidence" value="ECO:0007669"/>
    <property type="project" value="UniProtKB-KW"/>
</dbReference>
<dbReference type="GO" id="GO:0004239">
    <property type="term" value="F:initiator methionyl aminopeptidase activity"/>
    <property type="evidence" value="ECO:0007669"/>
    <property type="project" value="UniProtKB-UniRule"/>
</dbReference>
<comment type="similarity">
    <text evidence="6">Belongs to the peptidase M24A family. Methionine aminopeptidase type 1 subfamily.</text>
</comment>
<dbReference type="GO" id="GO:0046872">
    <property type="term" value="F:metal ion binding"/>
    <property type="evidence" value="ECO:0007669"/>
    <property type="project" value="UniProtKB-UniRule"/>
</dbReference>
<dbReference type="EC" id="3.4.11.18" evidence="6 7"/>
<evidence type="ECO:0000313" key="9">
    <source>
        <dbReference type="EMBL" id="MBP3944228.1"/>
    </source>
</evidence>
<dbReference type="AlphaFoldDB" id="A0A8T4HFW2"/>
<evidence type="ECO:0000256" key="3">
    <source>
        <dbReference type="ARBA" id="ARBA00022670"/>
    </source>
</evidence>
<feature type="binding site" evidence="6">
    <location>
        <position position="168"/>
    </location>
    <ligand>
        <name>a divalent metal cation</name>
        <dbReference type="ChEBI" id="CHEBI:60240"/>
        <label>2</label>
        <note>catalytic</note>
    </ligand>
</feature>
<comment type="subunit">
    <text evidence="6">Monomer.</text>
</comment>
<keyword evidence="10" id="KW-1185">Reference proteome</keyword>
<feature type="binding site" evidence="6">
    <location>
        <position position="94"/>
    </location>
    <ligand>
        <name>a divalent metal cation</name>
        <dbReference type="ChEBI" id="CHEBI:60240"/>
        <label>1</label>
    </ligand>
</feature>
<comment type="cofactor">
    <cofactor evidence="6">
        <name>Co(2+)</name>
        <dbReference type="ChEBI" id="CHEBI:48828"/>
    </cofactor>
    <cofactor evidence="6">
        <name>Zn(2+)</name>
        <dbReference type="ChEBI" id="CHEBI:29105"/>
    </cofactor>
    <cofactor evidence="6">
        <name>Mn(2+)</name>
        <dbReference type="ChEBI" id="CHEBI:29035"/>
    </cofactor>
    <cofactor evidence="6">
        <name>Fe(2+)</name>
        <dbReference type="ChEBI" id="CHEBI:29033"/>
    </cofactor>
    <text evidence="6">Binds 2 divalent metal cations per subunit. Has a high-affinity and a low affinity metal-binding site. The true nature of the physiological cofactor is under debate. The enzyme is active with cobalt, zinc, manganese or divalent iron ions. Most likely, methionine aminopeptidases function as mononuclear Fe(2+)-metalloproteases under physiological conditions, and the catalytically relevant metal-binding site has been assigned to the histidine-containing high-affinity site.</text>
</comment>
<dbReference type="InterPro" id="IPR002467">
    <property type="entry name" value="Pept_M24A_MAP1"/>
</dbReference>
<evidence type="ECO:0000256" key="6">
    <source>
        <dbReference type="HAMAP-Rule" id="MF_01974"/>
    </source>
</evidence>
<dbReference type="PRINTS" id="PR00599">
    <property type="entry name" value="MAPEPTIDASE"/>
</dbReference>
<keyword evidence="5 6" id="KW-0378">Hydrolase</keyword>
<dbReference type="CDD" id="cd01086">
    <property type="entry name" value="MetAP1"/>
    <property type="match status" value="1"/>
</dbReference>
<keyword evidence="4 6" id="KW-0479">Metal-binding</keyword>
<dbReference type="PANTHER" id="PTHR43330:SF13">
    <property type="entry name" value="METHIONINE AMINOPEPTIDASE 2"/>
    <property type="match status" value="1"/>
</dbReference>
<protein>
    <recommendedName>
        <fullName evidence="6 7">Methionine aminopeptidase</fullName>
        <shortName evidence="6">MAP</shortName>
        <shortName evidence="6">MetAP</shortName>
        <ecNumber evidence="6 7">3.4.11.18</ecNumber>
    </recommendedName>
    <alternativeName>
        <fullName evidence="6">Peptidase M</fullName>
    </alternativeName>
</protein>
<feature type="binding site" evidence="6">
    <location>
        <position position="202"/>
    </location>
    <ligand>
        <name>a divalent metal cation</name>
        <dbReference type="ChEBI" id="CHEBI:60240"/>
        <label>2</label>
        <note>catalytic</note>
    </ligand>
</feature>
<dbReference type="HAMAP" id="MF_01974">
    <property type="entry name" value="MetAP_1"/>
    <property type="match status" value="1"/>
</dbReference>
<feature type="binding site" evidence="6">
    <location>
        <position position="105"/>
    </location>
    <ligand>
        <name>a divalent metal cation</name>
        <dbReference type="ChEBI" id="CHEBI:60240"/>
        <label>1</label>
    </ligand>
</feature>
<dbReference type="InterPro" id="IPR036005">
    <property type="entry name" value="Creatinase/aminopeptidase-like"/>
</dbReference>
<dbReference type="InterPro" id="IPR000994">
    <property type="entry name" value="Pept_M24"/>
</dbReference>
<feature type="binding site" evidence="6">
    <location>
        <position position="175"/>
    </location>
    <ligand>
        <name>substrate</name>
    </ligand>
</feature>
<evidence type="ECO:0000313" key="10">
    <source>
        <dbReference type="Proteomes" id="UP000679691"/>
    </source>
</evidence>
<evidence type="ECO:0000256" key="4">
    <source>
        <dbReference type="ARBA" id="ARBA00022723"/>
    </source>
</evidence>
<feature type="binding site" evidence="6">
    <location>
        <position position="105"/>
    </location>
    <ligand>
        <name>a divalent metal cation</name>
        <dbReference type="ChEBI" id="CHEBI:60240"/>
        <label>2</label>
        <note>catalytic</note>
    </ligand>
</feature>
<feature type="binding site" evidence="6">
    <location>
        <position position="233"/>
    </location>
    <ligand>
        <name>a divalent metal cation</name>
        <dbReference type="ChEBI" id="CHEBI:60240"/>
        <label>2</label>
        <note>catalytic</note>
    </ligand>
</feature>
<dbReference type="SUPFAM" id="SSF55920">
    <property type="entry name" value="Creatinase/aminopeptidase"/>
    <property type="match status" value="1"/>
</dbReference>
<dbReference type="PANTHER" id="PTHR43330">
    <property type="entry name" value="METHIONINE AMINOPEPTIDASE"/>
    <property type="match status" value="1"/>
</dbReference>
<comment type="catalytic activity">
    <reaction evidence="6 7">
        <text>Release of N-terminal amino acids, preferentially methionine, from peptides and arylamides.</text>
        <dbReference type="EC" id="3.4.11.18"/>
    </reaction>
</comment>
<dbReference type="InterPro" id="IPR001714">
    <property type="entry name" value="Pept_M24_MAP"/>
</dbReference>
<dbReference type="Gene3D" id="3.90.230.10">
    <property type="entry name" value="Creatinase/methionine aminopeptidase superfamily"/>
    <property type="match status" value="1"/>
</dbReference>
<reference evidence="9" key="1">
    <citation type="submission" date="2021-03" db="EMBL/GenBank/DDBJ databases">
        <authorList>
            <person name="Lu T."/>
            <person name="Wang Q."/>
            <person name="Han X."/>
        </authorList>
    </citation>
    <scope>NUCLEOTIDE SEQUENCE</scope>
    <source>
        <strain evidence="9">WQ 2009</strain>
    </source>
</reference>
<organism evidence="9 10">
    <name type="scientific">Rhinopithecimicrobium faecis</name>
    <dbReference type="NCBI Taxonomy" id="2820698"/>
    <lineage>
        <taxon>Bacteria</taxon>
        <taxon>Pseudomonadati</taxon>
        <taxon>Bacteroidota</taxon>
        <taxon>Sphingobacteriia</taxon>
        <taxon>Sphingobacteriales</taxon>
        <taxon>Sphingobacteriaceae</taxon>
        <taxon>Rhinopithecimicrobium</taxon>
    </lineage>
</organism>
<accession>A0A8T4HFW2</accession>
<feature type="binding site" evidence="6">
    <location>
        <position position="76"/>
    </location>
    <ligand>
        <name>substrate</name>
    </ligand>
</feature>
<comment type="caution">
    <text evidence="9">The sequence shown here is derived from an EMBL/GenBank/DDBJ whole genome shotgun (WGS) entry which is preliminary data.</text>
</comment>
<dbReference type="Proteomes" id="UP000679691">
    <property type="component" value="Unassembled WGS sequence"/>
</dbReference>
<feature type="binding site" evidence="6">
    <location>
        <position position="233"/>
    </location>
    <ligand>
        <name>a divalent metal cation</name>
        <dbReference type="ChEBI" id="CHEBI:60240"/>
        <label>1</label>
    </ligand>
</feature>
<sequence>MTIQDESDLIGMKKAAEAVALTLKEMRNFTKIGMSTKEIDDFGGEVLKKYGAVSAPFATYKFPGFTCISLNDEVAHGIPAADRIIQDGDLINIDVSAELGGFWADNGGSFVIGNDIHQYQPIVDASKYILHKAIMSIKGGVKICDIGGIIEQEAKKRGFKVIKNLTGHGIGRGLHEEPLDLLNFKDKFDTRRFKKNSVVAIETFISSKSTMAVTQKDGWTMKGNVGGFFAQHEHTLVITDNKPLILTEMNDIWA</sequence>
<keyword evidence="3 6" id="KW-0645">Protease</keyword>